<accession>A0A1J3DUH4</accession>
<feature type="region of interest" description="Disordered" evidence="1">
    <location>
        <begin position="1"/>
        <end position="128"/>
    </location>
</feature>
<name>A0A1J3DUH4_NOCCA</name>
<dbReference type="InterPro" id="IPR004312">
    <property type="entry name" value="ATHILA_Orf1_C"/>
</dbReference>
<dbReference type="AlphaFoldDB" id="A0A1J3DUH4"/>
<evidence type="ECO:0000313" key="3">
    <source>
        <dbReference type="EMBL" id="JAU22598.1"/>
    </source>
</evidence>
<sequence length="259" mass="30249">MLNKVEKMLGKARKKKQEQPTTAEVHKRETRAMTKSKREEIAQGKRQLEEDEVESESEQDNEPMEEQHDQAEEYDQEAEHDNGSEQEEEDQEDDDTEIEEVQPVRRRTRGTGGTQSTRSPPLRPDPNQLLRILKSMEFTGTRYPHPDTMHELGIKRDVDYLLEMCDLAMMTSQRCEAYKEETCQFLSSFVLHLYENEPEVESDGGLGYITFTVNGEQYGLTTNQLDTLYGFLSGQGRKRKFDKKEVSLENYWRQEGVYF</sequence>
<dbReference type="Pfam" id="PF03078">
    <property type="entry name" value="ATHILA"/>
    <property type="match status" value="1"/>
</dbReference>
<feature type="compositionally biased region" description="Basic and acidic residues" evidence="1">
    <location>
        <begin position="24"/>
        <end position="48"/>
    </location>
</feature>
<organism evidence="3">
    <name type="scientific">Noccaea caerulescens</name>
    <name type="common">Alpine penny-cress</name>
    <name type="synonym">Thlaspi caerulescens</name>
    <dbReference type="NCBI Taxonomy" id="107243"/>
    <lineage>
        <taxon>Eukaryota</taxon>
        <taxon>Viridiplantae</taxon>
        <taxon>Streptophyta</taxon>
        <taxon>Embryophyta</taxon>
        <taxon>Tracheophyta</taxon>
        <taxon>Spermatophyta</taxon>
        <taxon>Magnoliopsida</taxon>
        <taxon>eudicotyledons</taxon>
        <taxon>Gunneridae</taxon>
        <taxon>Pentapetalae</taxon>
        <taxon>rosids</taxon>
        <taxon>malvids</taxon>
        <taxon>Brassicales</taxon>
        <taxon>Brassicaceae</taxon>
        <taxon>Coluteocarpeae</taxon>
        <taxon>Noccaea</taxon>
    </lineage>
</organism>
<protein>
    <recommendedName>
        <fullName evidence="2">Arabidopsis retrotransposon Orf1 C-terminal domain-containing protein</fullName>
    </recommendedName>
</protein>
<gene>
    <name evidence="3" type="ORF">GA_TR8916_c0_g1_i1_g.28449</name>
</gene>
<reference evidence="3" key="1">
    <citation type="submission" date="2016-07" db="EMBL/GenBank/DDBJ databases">
        <title>De novo transcriptome assembly of four accessions of the metal hyperaccumulator plant Noccaea caerulescens.</title>
        <authorList>
            <person name="Blande D."/>
            <person name="Halimaa P."/>
            <person name="Tervahauta A.I."/>
            <person name="Aarts M.G."/>
            <person name="Karenlampi S.O."/>
        </authorList>
    </citation>
    <scope>NUCLEOTIDE SEQUENCE</scope>
</reference>
<feature type="compositionally biased region" description="Acidic residues" evidence="1">
    <location>
        <begin position="84"/>
        <end position="100"/>
    </location>
</feature>
<feature type="domain" description="Arabidopsis retrotransposon Orf1 C-terminal" evidence="2">
    <location>
        <begin position="37"/>
        <end position="246"/>
    </location>
</feature>
<evidence type="ECO:0000259" key="2">
    <source>
        <dbReference type="Pfam" id="PF03078"/>
    </source>
</evidence>
<evidence type="ECO:0000256" key="1">
    <source>
        <dbReference type="SAM" id="MobiDB-lite"/>
    </source>
</evidence>
<dbReference type="EMBL" id="GEVI01009722">
    <property type="protein sequence ID" value="JAU22598.1"/>
    <property type="molecule type" value="Transcribed_RNA"/>
</dbReference>
<feature type="compositionally biased region" description="Acidic residues" evidence="1">
    <location>
        <begin position="49"/>
        <end position="64"/>
    </location>
</feature>
<proteinExistence type="predicted"/>
<feature type="compositionally biased region" description="Basic and acidic residues" evidence="1">
    <location>
        <begin position="65"/>
        <end position="83"/>
    </location>
</feature>